<dbReference type="Proteomes" id="UP000265581">
    <property type="component" value="Unassembled WGS sequence"/>
</dbReference>
<reference evidence="1 2" key="1">
    <citation type="submission" date="2018-08" db="EMBL/GenBank/DDBJ databases">
        <title>Aeromicrobium sp. M2KJ-4, whole genome shotgun sequence.</title>
        <authorList>
            <person name="Tuo L."/>
        </authorList>
    </citation>
    <scope>NUCLEOTIDE SEQUENCE [LARGE SCALE GENOMIC DNA]</scope>
    <source>
        <strain evidence="1 2">M2KJ-4</strain>
    </source>
</reference>
<dbReference type="SUPFAM" id="SSF51679">
    <property type="entry name" value="Bacterial luciferase-like"/>
    <property type="match status" value="1"/>
</dbReference>
<keyword evidence="2" id="KW-1185">Reference proteome</keyword>
<dbReference type="Gene3D" id="3.20.20.30">
    <property type="entry name" value="Luciferase-like domain"/>
    <property type="match status" value="1"/>
</dbReference>
<organism evidence="1 2">
    <name type="scientific">Aeromicrobium endophyticum</name>
    <dbReference type="NCBI Taxonomy" id="2292704"/>
    <lineage>
        <taxon>Bacteria</taxon>
        <taxon>Bacillati</taxon>
        <taxon>Actinomycetota</taxon>
        <taxon>Actinomycetes</taxon>
        <taxon>Propionibacteriales</taxon>
        <taxon>Nocardioidaceae</taxon>
        <taxon>Aeromicrobium</taxon>
    </lineage>
</organism>
<dbReference type="EMBL" id="QUBR01000003">
    <property type="protein sequence ID" value="REK68912.1"/>
    <property type="molecule type" value="Genomic_DNA"/>
</dbReference>
<name>A0A371NZ01_9ACTN</name>
<dbReference type="RefSeq" id="WP_119705834.1">
    <property type="nucleotide sequence ID" value="NZ_JBHSOI010000001.1"/>
</dbReference>
<evidence type="ECO:0000313" key="2">
    <source>
        <dbReference type="Proteomes" id="UP000265581"/>
    </source>
</evidence>
<dbReference type="AlphaFoldDB" id="A0A371NZ01"/>
<sequence length="62" mass="6178">MGNDGGTRGDEPTSSGTSAPVLVALVAAATSGGRVGSGAVLLPHHSPLELAEQLTMHETRDP</sequence>
<comment type="caution">
    <text evidence="1">The sequence shown here is derived from an EMBL/GenBank/DDBJ whole genome shotgun (WGS) entry which is preliminary data.</text>
</comment>
<proteinExistence type="predicted"/>
<accession>A0A371NZ01</accession>
<dbReference type="InterPro" id="IPR036661">
    <property type="entry name" value="Luciferase-like_sf"/>
</dbReference>
<gene>
    <name evidence="1" type="ORF">DX116_18805</name>
</gene>
<dbReference type="GO" id="GO:0016705">
    <property type="term" value="F:oxidoreductase activity, acting on paired donors, with incorporation or reduction of molecular oxygen"/>
    <property type="evidence" value="ECO:0007669"/>
    <property type="project" value="InterPro"/>
</dbReference>
<evidence type="ECO:0000313" key="1">
    <source>
        <dbReference type="EMBL" id="REK68912.1"/>
    </source>
</evidence>
<protein>
    <submittedName>
        <fullName evidence="1">LLM class flavin-dependent oxidoreductase</fullName>
    </submittedName>
</protein>